<reference evidence="2 3" key="1">
    <citation type="journal article" date="2016" name="Nat. Commun.">
        <title>Thousands of microbial genomes shed light on interconnected biogeochemical processes in an aquifer system.</title>
        <authorList>
            <person name="Anantharaman K."/>
            <person name="Brown C.T."/>
            <person name="Hug L.A."/>
            <person name="Sharon I."/>
            <person name="Castelle C.J."/>
            <person name="Probst A.J."/>
            <person name="Thomas B.C."/>
            <person name="Singh A."/>
            <person name="Wilkins M.J."/>
            <person name="Karaoz U."/>
            <person name="Brodie E.L."/>
            <person name="Williams K.H."/>
            <person name="Hubbard S.S."/>
            <person name="Banfield J.F."/>
        </authorList>
    </citation>
    <scope>NUCLEOTIDE SEQUENCE [LARGE SCALE GENOMIC DNA]</scope>
</reference>
<name>A0A1G1XZE6_9BACT</name>
<comment type="caution">
    <text evidence="2">The sequence shown here is derived from an EMBL/GenBank/DDBJ whole genome shotgun (WGS) entry which is preliminary data.</text>
</comment>
<sequence>MIFFQRLFRRESSSLQSGAADPSQPWTRLVILPGESEPRRMNDDSPVNTVAELINQRLKMVGADPKEPTMPTVDPNHQ</sequence>
<evidence type="ECO:0000313" key="3">
    <source>
        <dbReference type="Proteomes" id="UP000178930"/>
    </source>
</evidence>
<evidence type="ECO:0000313" key="2">
    <source>
        <dbReference type="EMBL" id="OGY45341.1"/>
    </source>
</evidence>
<proteinExistence type="predicted"/>
<organism evidence="2 3">
    <name type="scientific">Candidatus Buchananbacteria bacterium RIFCSPHIGHO2_01_FULL_39_14</name>
    <dbReference type="NCBI Taxonomy" id="1797532"/>
    <lineage>
        <taxon>Bacteria</taxon>
        <taxon>Candidatus Buchananiibacteriota</taxon>
    </lineage>
</organism>
<dbReference type="EMBL" id="MHIB01000003">
    <property type="protein sequence ID" value="OGY45341.1"/>
    <property type="molecule type" value="Genomic_DNA"/>
</dbReference>
<dbReference type="AlphaFoldDB" id="A0A1G1XZE6"/>
<protein>
    <submittedName>
        <fullName evidence="2">Uncharacterized protein</fullName>
    </submittedName>
</protein>
<accession>A0A1G1XZE6</accession>
<feature type="region of interest" description="Disordered" evidence="1">
    <location>
        <begin position="59"/>
        <end position="78"/>
    </location>
</feature>
<evidence type="ECO:0000256" key="1">
    <source>
        <dbReference type="SAM" id="MobiDB-lite"/>
    </source>
</evidence>
<dbReference type="Proteomes" id="UP000178930">
    <property type="component" value="Unassembled WGS sequence"/>
</dbReference>
<gene>
    <name evidence="2" type="ORF">A2729_00705</name>
</gene>